<dbReference type="OrthoDB" id="161571at2759"/>
<accession>A0A2P4XN36</accession>
<feature type="compositionally biased region" description="Polar residues" evidence="1">
    <location>
        <begin position="19"/>
        <end position="33"/>
    </location>
</feature>
<dbReference type="AlphaFoldDB" id="A0A2P4XN36"/>
<evidence type="ECO:0000313" key="3">
    <source>
        <dbReference type="Proteomes" id="UP000237271"/>
    </source>
</evidence>
<evidence type="ECO:0000313" key="2">
    <source>
        <dbReference type="EMBL" id="POM66972.1"/>
    </source>
</evidence>
<organism evidence="2 3">
    <name type="scientific">Phytophthora palmivora</name>
    <dbReference type="NCBI Taxonomy" id="4796"/>
    <lineage>
        <taxon>Eukaryota</taxon>
        <taxon>Sar</taxon>
        <taxon>Stramenopiles</taxon>
        <taxon>Oomycota</taxon>
        <taxon>Peronosporomycetes</taxon>
        <taxon>Peronosporales</taxon>
        <taxon>Peronosporaceae</taxon>
        <taxon>Phytophthora</taxon>
    </lineage>
</organism>
<sequence length="76" mass="7934">MQSYNSSSSLPGANGMTGGNNSNNLSRSATSGSDRGLTAGVTPGNENKFSSIQAPFLVQNKLSTGRRQKMLKGLKK</sequence>
<reference evidence="2 3" key="1">
    <citation type="journal article" date="2017" name="Genome Biol. Evol.">
        <title>Phytophthora megakarya and P. palmivora, closely related causal agents of cacao black pod rot, underwent increases in genome sizes and gene numbers by different mechanisms.</title>
        <authorList>
            <person name="Ali S.S."/>
            <person name="Shao J."/>
            <person name="Lary D.J."/>
            <person name="Kronmiller B."/>
            <person name="Shen D."/>
            <person name="Strem M.D."/>
            <person name="Amoako-Attah I."/>
            <person name="Akrofi A.Y."/>
            <person name="Begoude B.A."/>
            <person name="Ten Hoopen G.M."/>
            <person name="Coulibaly K."/>
            <person name="Kebe B.I."/>
            <person name="Melnick R.L."/>
            <person name="Guiltinan M.J."/>
            <person name="Tyler B.M."/>
            <person name="Meinhardt L.W."/>
            <person name="Bailey B.A."/>
        </authorList>
    </citation>
    <scope>NUCLEOTIDE SEQUENCE [LARGE SCALE GENOMIC DNA]</scope>
    <source>
        <strain evidence="3">sbr112.9</strain>
    </source>
</reference>
<protein>
    <submittedName>
        <fullName evidence="2">Uncharacterized protein</fullName>
    </submittedName>
</protein>
<keyword evidence="3" id="KW-1185">Reference proteome</keyword>
<feature type="compositionally biased region" description="Polar residues" evidence="1">
    <location>
        <begin position="44"/>
        <end position="53"/>
    </location>
</feature>
<feature type="compositionally biased region" description="Polar residues" evidence="1">
    <location>
        <begin position="1"/>
        <end position="11"/>
    </location>
</feature>
<feature type="region of interest" description="Disordered" evidence="1">
    <location>
        <begin position="1"/>
        <end position="54"/>
    </location>
</feature>
<dbReference type="Proteomes" id="UP000237271">
    <property type="component" value="Unassembled WGS sequence"/>
</dbReference>
<dbReference type="EMBL" id="NCKW01009496">
    <property type="protein sequence ID" value="POM66972.1"/>
    <property type="molecule type" value="Genomic_DNA"/>
</dbReference>
<evidence type="ECO:0000256" key="1">
    <source>
        <dbReference type="SAM" id="MobiDB-lite"/>
    </source>
</evidence>
<comment type="caution">
    <text evidence="2">The sequence shown here is derived from an EMBL/GenBank/DDBJ whole genome shotgun (WGS) entry which is preliminary data.</text>
</comment>
<gene>
    <name evidence="2" type="ORF">PHPALM_17092</name>
</gene>
<proteinExistence type="predicted"/>
<name>A0A2P4XN36_9STRA</name>